<comment type="caution">
    <text evidence="2">The sequence shown here is derived from an EMBL/GenBank/DDBJ whole genome shotgun (WGS) entry which is preliminary data.</text>
</comment>
<accession>A0A5C8V5L6</accession>
<dbReference type="Gene3D" id="1.20.120.450">
    <property type="entry name" value="dinb family like domain"/>
    <property type="match status" value="1"/>
</dbReference>
<dbReference type="Pfam" id="PF12867">
    <property type="entry name" value="DinB_2"/>
    <property type="match status" value="1"/>
</dbReference>
<dbReference type="EMBL" id="VRUR01000002">
    <property type="protein sequence ID" value="TXN36068.1"/>
    <property type="molecule type" value="Genomic_DNA"/>
</dbReference>
<feature type="domain" description="DinB-like" evidence="1">
    <location>
        <begin position="17"/>
        <end position="144"/>
    </location>
</feature>
<dbReference type="RefSeq" id="WP_147744839.1">
    <property type="nucleotide sequence ID" value="NZ_VRUR01000002.1"/>
</dbReference>
<dbReference type="Proteomes" id="UP000321456">
    <property type="component" value="Unassembled WGS sequence"/>
</dbReference>
<sequence>MIEQKTSVKAELLSSMFEFQGKIFDNAFENLTEELALKCPSEHSNHSNWLLGHILHSRYMLANMLGDGTINPFGEIYWKSIENGDYPTINEISKSFAKAGRELKEKLLGTSDAELEAKPAPDKPALIDIVSFFLYHEAYHLGQLGYARKIIGLEAMKSH</sequence>
<organism evidence="2 3">
    <name type="scientific">Flagellimonas hymeniacidonis</name>
    <dbReference type="NCBI Taxonomy" id="2603628"/>
    <lineage>
        <taxon>Bacteria</taxon>
        <taxon>Pseudomonadati</taxon>
        <taxon>Bacteroidota</taxon>
        <taxon>Flavobacteriia</taxon>
        <taxon>Flavobacteriales</taxon>
        <taxon>Flavobacteriaceae</taxon>
        <taxon>Flagellimonas</taxon>
    </lineage>
</organism>
<dbReference type="InterPro" id="IPR034660">
    <property type="entry name" value="DinB/YfiT-like"/>
</dbReference>
<proteinExistence type="predicted"/>
<dbReference type="AlphaFoldDB" id="A0A5C8V5L6"/>
<evidence type="ECO:0000259" key="1">
    <source>
        <dbReference type="Pfam" id="PF12867"/>
    </source>
</evidence>
<evidence type="ECO:0000313" key="3">
    <source>
        <dbReference type="Proteomes" id="UP000321456"/>
    </source>
</evidence>
<dbReference type="InterPro" id="IPR024775">
    <property type="entry name" value="DinB-like"/>
</dbReference>
<gene>
    <name evidence="2" type="ORF">FVB32_16035</name>
</gene>
<reference evidence="2 3" key="1">
    <citation type="submission" date="2019-08" db="EMBL/GenBank/DDBJ databases">
        <title>Professor.</title>
        <authorList>
            <person name="Park J.S."/>
        </authorList>
    </citation>
    <scope>NUCLEOTIDE SEQUENCE [LARGE SCALE GENOMIC DNA]</scope>
    <source>
        <strain evidence="2 3">176CP5-101</strain>
    </source>
</reference>
<protein>
    <submittedName>
        <fullName evidence="2">DinB family protein</fullName>
    </submittedName>
</protein>
<name>A0A5C8V5L6_9FLAO</name>
<evidence type="ECO:0000313" key="2">
    <source>
        <dbReference type="EMBL" id="TXN36068.1"/>
    </source>
</evidence>
<dbReference type="SUPFAM" id="SSF109854">
    <property type="entry name" value="DinB/YfiT-like putative metalloenzymes"/>
    <property type="match status" value="1"/>
</dbReference>
<keyword evidence="3" id="KW-1185">Reference proteome</keyword>